<proteinExistence type="predicted"/>
<protein>
    <submittedName>
        <fullName evidence="2">Uncharacterized protein</fullName>
    </submittedName>
</protein>
<organism evidence="2 3">
    <name type="scientific">Duganella guangzhouensis</name>
    <dbReference type="NCBI Taxonomy" id="2666084"/>
    <lineage>
        <taxon>Bacteria</taxon>
        <taxon>Pseudomonadati</taxon>
        <taxon>Pseudomonadota</taxon>
        <taxon>Betaproteobacteria</taxon>
        <taxon>Burkholderiales</taxon>
        <taxon>Oxalobacteraceae</taxon>
        <taxon>Telluria group</taxon>
        <taxon>Duganella</taxon>
    </lineage>
</organism>
<evidence type="ECO:0000256" key="1">
    <source>
        <dbReference type="SAM" id="Phobius"/>
    </source>
</evidence>
<name>A0A6I2L1X0_9BURK</name>
<keyword evidence="1" id="KW-1133">Transmembrane helix</keyword>
<dbReference type="Proteomes" id="UP000433309">
    <property type="component" value="Unassembled WGS sequence"/>
</dbReference>
<dbReference type="EMBL" id="WKJK01000007">
    <property type="protein sequence ID" value="MRW91237.1"/>
    <property type="molecule type" value="Genomic_DNA"/>
</dbReference>
<comment type="caution">
    <text evidence="2">The sequence shown here is derived from an EMBL/GenBank/DDBJ whole genome shotgun (WGS) entry which is preliminary data.</text>
</comment>
<dbReference type="AlphaFoldDB" id="A0A6I2L1X0"/>
<gene>
    <name evidence="2" type="ORF">GJ699_14680</name>
</gene>
<evidence type="ECO:0000313" key="3">
    <source>
        <dbReference type="Proteomes" id="UP000433309"/>
    </source>
</evidence>
<reference evidence="2 3" key="1">
    <citation type="submission" date="2019-11" db="EMBL/GenBank/DDBJ databases">
        <title>Novel species isolated from a subtropical stream in China.</title>
        <authorList>
            <person name="Lu H."/>
        </authorList>
    </citation>
    <scope>NUCLEOTIDE SEQUENCE [LARGE SCALE GENOMIC DNA]</scope>
    <source>
        <strain evidence="2 3">FT80W</strain>
    </source>
</reference>
<feature type="transmembrane region" description="Helical" evidence="1">
    <location>
        <begin position="39"/>
        <end position="65"/>
    </location>
</feature>
<dbReference type="RefSeq" id="WP_154377436.1">
    <property type="nucleotide sequence ID" value="NZ_WKJK01000007.1"/>
</dbReference>
<keyword evidence="1" id="KW-0812">Transmembrane</keyword>
<keyword evidence="3" id="KW-1185">Reference proteome</keyword>
<keyword evidence="1" id="KW-0472">Membrane</keyword>
<accession>A0A6I2L1X0</accession>
<evidence type="ECO:0000313" key="2">
    <source>
        <dbReference type="EMBL" id="MRW91237.1"/>
    </source>
</evidence>
<sequence>MNQIVRLAYSFVFFLTLSAVAAAVDLLSEWVHQLGVADFTYYLIALTAHFMLVVDVLLFCCFVLYSAWDFLKGEML</sequence>